<evidence type="ECO:0000313" key="1">
    <source>
        <dbReference type="EMBL" id="VAW44997.1"/>
    </source>
</evidence>
<reference evidence="1" key="1">
    <citation type="submission" date="2018-06" db="EMBL/GenBank/DDBJ databases">
        <authorList>
            <person name="Zhirakovskaya E."/>
        </authorList>
    </citation>
    <scope>NUCLEOTIDE SEQUENCE</scope>
</reference>
<protein>
    <submittedName>
        <fullName evidence="1">Uncharacterized protein</fullName>
    </submittedName>
</protein>
<organism evidence="1">
    <name type="scientific">hydrothermal vent metagenome</name>
    <dbReference type="NCBI Taxonomy" id="652676"/>
    <lineage>
        <taxon>unclassified sequences</taxon>
        <taxon>metagenomes</taxon>
        <taxon>ecological metagenomes</taxon>
    </lineage>
</organism>
<gene>
    <name evidence="1" type="ORF">MNBD_GAMMA02-1196</name>
</gene>
<sequence length="407" mass="41722">MKKLLLIVISTWVFQPATAVNLGSEFTYQGQLKSAGSVANGPYDFEFYLYNVQTNGSDLAANVADDVQVEDGVFSVELDMGAAFIGDQLWLEIHVRDGASNGSYTALQPRQKITAAPYAQGLMPGTVVEGSGNIAMVSGINTASSGGRGLFGQMTHTSAGGQGVRGESNSTSSSAIGTFGILTNASASGAGIKGQNNGTTGYGVWGQGGGNATGVLGQTNSSNDSGVWAYNSGSGTALRTEGNGNLIESWDLAPVNLRFRVDNNGNVSADGSYTSPAADFAEMLPARSGLEAADVLVFGPDGKLALSTKAYQRTLAGVYSTKPAFIGGVQSNATDIGKIPLAVVGIIPVKVTDENGEVKPGDMLTSSNTAGFAMRAGLDAPNGTVIGKALGSMNEDQGIIKMFAILQ</sequence>
<name>A0A3B0W2Q2_9ZZZZ</name>
<proteinExistence type="predicted"/>
<dbReference type="EMBL" id="UOFA01000151">
    <property type="protein sequence ID" value="VAW44997.1"/>
    <property type="molecule type" value="Genomic_DNA"/>
</dbReference>
<accession>A0A3B0W2Q2</accession>
<dbReference type="AlphaFoldDB" id="A0A3B0W2Q2"/>